<reference evidence="7" key="1">
    <citation type="submission" date="2022-12" db="EMBL/GenBank/DDBJ databases">
        <authorList>
            <person name="Petersen C."/>
        </authorList>
    </citation>
    <scope>NUCLEOTIDE SEQUENCE</scope>
    <source>
        <strain evidence="7">IBT 3081</strain>
    </source>
</reference>
<keyword evidence="4" id="KW-0804">Transcription</keyword>
<dbReference type="EMBL" id="JAPZBT010000006">
    <property type="protein sequence ID" value="KAJ5355848.1"/>
    <property type="molecule type" value="Genomic_DNA"/>
</dbReference>
<gene>
    <name evidence="7" type="ORF">N7517_010457</name>
</gene>
<dbReference type="CDD" id="cd12148">
    <property type="entry name" value="fungal_TF_MHR"/>
    <property type="match status" value="1"/>
</dbReference>
<dbReference type="SMART" id="SM00906">
    <property type="entry name" value="Fungal_trans"/>
    <property type="match status" value="1"/>
</dbReference>
<dbReference type="RefSeq" id="XP_056573995.1">
    <property type="nucleotide sequence ID" value="XM_056728180.1"/>
</dbReference>
<comment type="caution">
    <text evidence="7">The sequence shown here is derived from an EMBL/GenBank/DDBJ whole genome shotgun (WGS) entry which is preliminary data.</text>
</comment>
<dbReference type="GO" id="GO:0008270">
    <property type="term" value="F:zinc ion binding"/>
    <property type="evidence" value="ECO:0007669"/>
    <property type="project" value="InterPro"/>
</dbReference>
<evidence type="ECO:0000256" key="3">
    <source>
        <dbReference type="ARBA" id="ARBA00023125"/>
    </source>
</evidence>
<evidence type="ECO:0000256" key="2">
    <source>
        <dbReference type="ARBA" id="ARBA00023015"/>
    </source>
</evidence>
<keyword evidence="8" id="KW-1185">Reference proteome</keyword>
<protein>
    <submittedName>
        <fullName evidence="7">Zn(II)2Cys6 transcription factor</fullName>
    </submittedName>
</protein>
<dbReference type="GO" id="GO:0003700">
    <property type="term" value="F:DNA-binding transcription factor activity"/>
    <property type="evidence" value="ECO:0007669"/>
    <property type="project" value="InterPro"/>
</dbReference>
<keyword evidence="3" id="KW-0238">DNA-binding</keyword>
<dbReference type="GO" id="GO:0003677">
    <property type="term" value="F:DNA binding"/>
    <property type="evidence" value="ECO:0007669"/>
    <property type="project" value="UniProtKB-KW"/>
</dbReference>
<dbReference type="Pfam" id="PF04082">
    <property type="entry name" value="Fungal_trans"/>
    <property type="match status" value="1"/>
</dbReference>
<dbReference type="GO" id="GO:0005634">
    <property type="term" value="C:nucleus"/>
    <property type="evidence" value="ECO:0007669"/>
    <property type="project" value="UniProtKB-SubCell"/>
</dbReference>
<keyword evidence="5" id="KW-0539">Nucleus</keyword>
<sequence>MSRVHFLVSRIGREMTIWLKTWARSRQVAAPSITQRIDRIEEFVLSLAIDKEGVALHHEHIMPFPTRGLELISSYNGIPFFSIRGQEWVQARTGERLFVNQSHDSIPPWQNERSSWPDPSARHPVELPDISITQECIDIFLISPVCLVFPLVDITLHLKTISNVYHPLQSRLSDGFTNRNASRASIFAFLAFCSIIDMGITPRIYVDGEAYAAEAHRLLPEILRETPTLDGLQSLLMLALYHTLSGDSRSVDILIGNATRLIFMLGGNLCYEDTNLMSPSPNLSDLSFRTRCHLRNLFWICYVLDKELFLRTGRPPSLCDDDCDLTFPMGYSNSISVDQIPPQLSAGPEARPLLFPTDLNLSIITSKIYRSLFSAKALRKSDTELLRTIRELDEDLQKWKGSLLASDRMLAHLSNETQSEPVTDIRSIMLRVQYYHCVAAIHQASHRCKARNGDFGETRNVVYSSQELSVEASRSLILFLRGVKHALSEDYIWFVSLSLSLSLYNNMILFLADYHCGFLLFYPLSALLSIFCNLLQNPKAPQTAKDLELLSEVSLCLRRAGLDVQSPNDNSVGAPIGFITKLNRLALCAFLKVGTGHS</sequence>
<keyword evidence="2" id="KW-0805">Transcription regulation</keyword>
<comment type="subcellular location">
    <subcellularLocation>
        <location evidence="1">Nucleus</location>
    </subcellularLocation>
</comment>
<evidence type="ECO:0000259" key="6">
    <source>
        <dbReference type="SMART" id="SM00906"/>
    </source>
</evidence>
<organism evidence="7 8">
    <name type="scientific">Penicillium concentricum</name>
    <dbReference type="NCBI Taxonomy" id="293559"/>
    <lineage>
        <taxon>Eukaryota</taxon>
        <taxon>Fungi</taxon>
        <taxon>Dikarya</taxon>
        <taxon>Ascomycota</taxon>
        <taxon>Pezizomycotina</taxon>
        <taxon>Eurotiomycetes</taxon>
        <taxon>Eurotiomycetidae</taxon>
        <taxon>Eurotiales</taxon>
        <taxon>Aspergillaceae</taxon>
        <taxon>Penicillium</taxon>
    </lineage>
</organism>
<evidence type="ECO:0000256" key="5">
    <source>
        <dbReference type="ARBA" id="ARBA00023242"/>
    </source>
</evidence>
<feature type="domain" description="Xylanolytic transcriptional activator regulatory" evidence="6">
    <location>
        <begin position="251"/>
        <end position="334"/>
    </location>
</feature>
<dbReference type="GO" id="GO:0006351">
    <property type="term" value="P:DNA-templated transcription"/>
    <property type="evidence" value="ECO:0007669"/>
    <property type="project" value="InterPro"/>
</dbReference>
<proteinExistence type="predicted"/>
<evidence type="ECO:0000313" key="8">
    <source>
        <dbReference type="Proteomes" id="UP001147752"/>
    </source>
</evidence>
<dbReference type="GeneID" id="81467363"/>
<name>A0A9W9R967_9EURO</name>
<dbReference type="AlphaFoldDB" id="A0A9W9R967"/>
<reference evidence="7" key="2">
    <citation type="journal article" date="2023" name="IMA Fungus">
        <title>Comparative genomic study of the Penicillium genus elucidates a diverse pangenome and 15 lateral gene transfer events.</title>
        <authorList>
            <person name="Petersen C."/>
            <person name="Sorensen T."/>
            <person name="Nielsen M.R."/>
            <person name="Sondergaard T.E."/>
            <person name="Sorensen J.L."/>
            <person name="Fitzpatrick D.A."/>
            <person name="Frisvad J.C."/>
            <person name="Nielsen K.L."/>
        </authorList>
    </citation>
    <scope>NUCLEOTIDE SEQUENCE</scope>
    <source>
        <strain evidence="7">IBT 3081</strain>
    </source>
</reference>
<dbReference type="PANTHER" id="PTHR46910">
    <property type="entry name" value="TRANSCRIPTION FACTOR PDR1"/>
    <property type="match status" value="1"/>
</dbReference>
<accession>A0A9W9R967</accession>
<dbReference type="PANTHER" id="PTHR46910:SF37">
    <property type="entry name" value="ZN(II)2CYS6 TRANSCRIPTION FACTOR (EUROFUNG)"/>
    <property type="match status" value="1"/>
</dbReference>
<dbReference type="InterPro" id="IPR050987">
    <property type="entry name" value="AtrR-like"/>
</dbReference>
<evidence type="ECO:0000256" key="1">
    <source>
        <dbReference type="ARBA" id="ARBA00004123"/>
    </source>
</evidence>
<dbReference type="Proteomes" id="UP001147752">
    <property type="component" value="Unassembled WGS sequence"/>
</dbReference>
<evidence type="ECO:0000313" key="7">
    <source>
        <dbReference type="EMBL" id="KAJ5355848.1"/>
    </source>
</evidence>
<evidence type="ECO:0000256" key="4">
    <source>
        <dbReference type="ARBA" id="ARBA00023163"/>
    </source>
</evidence>
<dbReference type="OrthoDB" id="4116913at2759"/>
<dbReference type="InterPro" id="IPR007219">
    <property type="entry name" value="XnlR_reg_dom"/>
</dbReference>